<protein>
    <submittedName>
        <fullName evidence="1">Unnamed protein product</fullName>
    </submittedName>
</protein>
<dbReference type="Proteomes" id="UP001165101">
    <property type="component" value="Unassembled WGS sequence"/>
</dbReference>
<name>A0ACB5U3G9_CANBO</name>
<sequence>MSEYNYKSRNNNNNIYQNQNQNRLSQSGYIDTSSTATSITNSREPSLDSLRDSDNNGIITKKIPGKRGRKPKRKLSVNEEALENVLDQDMDKKSMSNAGVATTQKKKILLSETEKKMNHTSSEQKRRAVIKDAFENLNDIVQLNFNEEEKKRALIGKNGTQRKKLSKFTVMNQAVNELNRLIDINQKLKLLIE</sequence>
<evidence type="ECO:0000313" key="2">
    <source>
        <dbReference type="Proteomes" id="UP001165101"/>
    </source>
</evidence>
<dbReference type="EMBL" id="BSXV01004697">
    <property type="protein sequence ID" value="GMF01034.1"/>
    <property type="molecule type" value="Genomic_DNA"/>
</dbReference>
<organism evidence="1 2">
    <name type="scientific">Candida boidinii</name>
    <name type="common">Yeast</name>
    <dbReference type="NCBI Taxonomy" id="5477"/>
    <lineage>
        <taxon>Eukaryota</taxon>
        <taxon>Fungi</taxon>
        <taxon>Dikarya</taxon>
        <taxon>Ascomycota</taxon>
        <taxon>Saccharomycotina</taxon>
        <taxon>Pichiomycetes</taxon>
        <taxon>Pichiales</taxon>
        <taxon>Pichiaceae</taxon>
        <taxon>Ogataea</taxon>
        <taxon>Ogataea/Candida clade</taxon>
    </lineage>
</organism>
<comment type="caution">
    <text evidence="1">The sequence shown here is derived from an EMBL/GenBank/DDBJ whole genome shotgun (WGS) entry which is preliminary data.</text>
</comment>
<proteinExistence type="predicted"/>
<reference evidence="1" key="1">
    <citation type="submission" date="2023-04" db="EMBL/GenBank/DDBJ databases">
        <title>Candida boidinii NBRC 1967.</title>
        <authorList>
            <person name="Ichikawa N."/>
            <person name="Sato H."/>
            <person name="Tonouchi N."/>
        </authorList>
    </citation>
    <scope>NUCLEOTIDE SEQUENCE</scope>
    <source>
        <strain evidence="1">NBRC 1967</strain>
    </source>
</reference>
<evidence type="ECO:0000313" key="1">
    <source>
        <dbReference type="EMBL" id="GMF01034.1"/>
    </source>
</evidence>
<keyword evidence="2" id="KW-1185">Reference proteome</keyword>
<gene>
    <name evidence="1" type="ORF">Cboi01_000572300</name>
</gene>
<accession>A0ACB5U3G9</accession>